<dbReference type="Pfam" id="PF00106">
    <property type="entry name" value="adh_short"/>
    <property type="match status" value="1"/>
</dbReference>
<keyword evidence="8" id="KW-0746">Sphingolipid metabolism</keyword>
<dbReference type="EMBL" id="UFQT01000830">
    <property type="protein sequence ID" value="SSX27451.1"/>
    <property type="molecule type" value="Genomic_DNA"/>
</dbReference>
<organism evidence="17">
    <name type="scientific">Culicoides sonorensis</name>
    <name type="common">Biting midge</name>
    <dbReference type="NCBI Taxonomy" id="179676"/>
    <lineage>
        <taxon>Eukaryota</taxon>
        <taxon>Metazoa</taxon>
        <taxon>Ecdysozoa</taxon>
        <taxon>Arthropoda</taxon>
        <taxon>Hexapoda</taxon>
        <taxon>Insecta</taxon>
        <taxon>Pterygota</taxon>
        <taxon>Neoptera</taxon>
        <taxon>Endopterygota</taxon>
        <taxon>Diptera</taxon>
        <taxon>Nematocera</taxon>
        <taxon>Chironomoidea</taxon>
        <taxon>Ceratopogonidae</taxon>
        <taxon>Ceratopogoninae</taxon>
        <taxon>Culicoides</taxon>
        <taxon>Monoculicoides</taxon>
    </lineage>
</organism>
<dbReference type="FunFam" id="3.40.50.720:FF:000165">
    <property type="entry name" value="3-ketodihydrosphingosine reductase"/>
    <property type="match status" value="1"/>
</dbReference>
<dbReference type="InterPro" id="IPR045022">
    <property type="entry name" value="KDSR-like"/>
</dbReference>
<evidence type="ECO:0000256" key="13">
    <source>
        <dbReference type="ARBA" id="ARBA00048930"/>
    </source>
</evidence>
<dbReference type="GO" id="GO:0006666">
    <property type="term" value="P:3-keto-sphinganine metabolic process"/>
    <property type="evidence" value="ECO:0007669"/>
    <property type="project" value="InterPro"/>
</dbReference>
<dbReference type="VEuPathDB" id="VectorBase:CSON010256"/>
<comment type="similarity">
    <text evidence="4 14">Belongs to the short-chain dehydrogenases/reductases (SDR) family.</text>
</comment>
<evidence type="ECO:0000313" key="17">
    <source>
        <dbReference type="EMBL" id="SSX27451.1"/>
    </source>
</evidence>
<dbReference type="PRINTS" id="PR00080">
    <property type="entry name" value="SDRFAMILY"/>
</dbReference>
<keyword evidence="9" id="KW-0560">Oxidoreductase</keyword>
<evidence type="ECO:0000256" key="5">
    <source>
        <dbReference type="ARBA" id="ARBA00022741"/>
    </source>
</evidence>
<dbReference type="InterPro" id="IPR036291">
    <property type="entry name" value="NAD(P)-bd_dom_sf"/>
</dbReference>
<dbReference type="GO" id="GO:0005789">
    <property type="term" value="C:endoplasmic reticulum membrane"/>
    <property type="evidence" value="ECO:0007669"/>
    <property type="project" value="TreeGrafter"/>
</dbReference>
<keyword evidence="5" id="KW-0547">Nucleotide-binding</keyword>
<dbReference type="GO" id="GO:0047560">
    <property type="term" value="F:3-dehydrosphinganine reductase activity"/>
    <property type="evidence" value="ECO:0007669"/>
    <property type="project" value="UniProtKB-EC"/>
</dbReference>
<dbReference type="PRINTS" id="PR00081">
    <property type="entry name" value="GDHRDH"/>
</dbReference>
<dbReference type="PANTHER" id="PTHR43550:SF3">
    <property type="entry name" value="3-KETODIHYDROSPHINGOSINE REDUCTASE"/>
    <property type="match status" value="1"/>
</dbReference>
<evidence type="ECO:0000256" key="2">
    <source>
        <dbReference type="ARBA" id="ARBA00004760"/>
    </source>
</evidence>
<comment type="pathway">
    <text evidence="2">Lipid metabolism; sphingolipid metabolism.</text>
</comment>
<reference evidence="17" key="2">
    <citation type="submission" date="2018-07" db="EMBL/GenBank/DDBJ databases">
        <authorList>
            <person name="Quirk P.G."/>
            <person name="Krulwich T.A."/>
        </authorList>
    </citation>
    <scope>NUCLEOTIDE SEQUENCE</scope>
</reference>
<sequence length="327" mass="35836">MEITCDMILIGIGLFFAHLIVIYLLNKKTKDIRGRHVVVTGGSSGIGLWVGVTCSKLGANVTIVARNPKWLEKAKLLIEENRLTEAQRVETKSLDLSKNFEDVSKGFAEIEASMGPIYMLVNCAGFAMCGKVEDIDVADAKLMMDVNYFGTYYPTRYVLPKMREAQEGIIVITASQAALMGIYGYSAYAASKFALRGLAETIAMEAKQDGISVTLALPADTDTPGFERENKEKPEETKIISGSGGLAHPKDVGERIVRDALACNFFSILGFESWVLSSMSVGVATWNGPFLTLLHVLLLGPLRLVAVGLQWHCQYVIKKCRAKNKKD</sequence>
<gene>
    <name evidence="17" type="primary">CSON014549</name>
    <name evidence="18" type="synonym">CSON010256</name>
</gene>
<evidence type="ECO:0000256" key="6">
    <source>
        <dbReference type="ARBA" id="ARBA00022824"/>
    </source>
</evidence>
<evidence type="ECO:0000256" key="3">
    <source>
        <dbReference type="ARBA" id="ARBA00004991"/>
    </source>
</evidence>
<dbReference type="AlphaFoldDB" id="A0A336MDM6"/>
<dbReference type="PANTHER" id="PTHR43550">
    <property type="entry name" value="3-KETODIHYDROSPHINGOSINE REDUCTASE"/>
    <property type="match status" value="1"/>
</dbReference>
<accession>A0A336MDM6</accession>
<keyword evidence="6" id="KW-0256">Endoplasmic reticulum</keyword>
<protein>
    <recommendedName>
        <fullName evidence="11">3-dehydrosphinganine reductase</fullName>
        <ecNumber evidence="11">1.1.1.102</ecNumber>
    </recommendedName>
</protein>
<dbReference type="EMBL" id="UFQT01004134">
    <property type="protein sequence ID" value="SSX35530.1"/>
    <property type="molecule type" value="Genomic_DNA"/>
</dbReference>
<evidence type="ECO:0000313" key="18">
    <source>
        <dbReference type="EMBL" id="SSX35530.1"/>
    </source>
</evidence>
<evidence type="ECO:0000256" key="12">
    <source>
        <dbReference type="ARBA" id="ARBA00044737"/>
    </source>
</evidence>
<dbReference type="EMBL" id="UFQS01000830">
    <property type="protein sequence ID" value="SSX07108.1"/>
    <property type="molecule type" value="Genomic_DNA"/>
</dbReference>
<dbReference type="InterPro" id="IPR020904">
    <property type="entry name" value="Sc_DH/Rdtase_CS"/>
</dbReference>
<dbReference type="GO" id="GO:0030148">
    <property type="term" value="P:sphingolipid biosynthetic process"/>
    <property type="evidence" value="ECO:0007669"/>
    <property type="project" value="InterPro"/>
</dbReference>
<dbReference type="VEuPathDB" id="VectorBase:CSON014549"/>
<evidence type="ECO:0000256" key="9">
    <source>
        <dbReference type="ARBA" id="ARBA00023002"/>
    </source>
</evidence>
<evidence type="ECO:0000313" key="16">
    <source>
        <dbReference type="EMBL" id="SSX07108.1"/>
    </source>
</evidence>
<evidence type="ECO:0000256" key="8">
    <source>
        <dbReference type="ARBA" id="ARBA00022919"/>
    </source>
</evidence>
<dbReference type="PROSITE" id="PS00061">
    <property type="entry name" value="ADH_SHORT"/>
    <property type="match status" value="1"/>
</dbReference>
<comment type="function">
    <text evidence="12">Catalyzes the reduction of 3'-oxosphinganine (3-ketodihydrosphingosine/KDS) to sphinganine (dihydrosphingosine/DHS), the second step of de novo sphingolipid biosynthesis.</text>
</comment>
<comment type="pathway">
    <text evidence="3">Sphingolipid metabolism.</text>
</comment>
<dbReference type="EC" id="1.1.1.102" evidence="11"/>
<reference evidence="16" key="1">
    <citation type="submission" date="2018-04" db="EMBL/GenBank/DDBJ databases">
        <authorList>
            <person name="Go L.Y."/>
            <person name="Mitchell J.A."/>
        </authorList>
    </citation>
    <scope>NUCLEOTIDE SEQUENCE</scope>
    <source>
        <tissue evidence="16">Whole organism</tissue>
    </source>
</reference>
<proteinExistence type="inferred from homology"/>
<dbReference type="SUPFAM" id="SSF51735">
    <property type="entry name" value="NAD(P)-binding Rossmann-fold domains"/>
    <property type="match status" value="1"/>
</dbReference>
<evidence type="ECO:0000256" key="11">
    <source>
        <dbReference type="ARBA" id="ARBA00026112"/>
    </source>
</evidence>
<dbReference type="GO" id="GO:0000166">
    <property type="term" value="F:nucleotide binding"/>
    <property type="evidence" value="ECO:0007669"/>
    <property type="project" value="UniProtKB-KW"/>
</dbReference>
<dbReference type="Gene3D" id="3.40.50.720">
    <property type="entry name" value="NAD(P)-binding Rossmann-like Domain"/>
    <property type="match status" value="1"/>
</dbReference>
<keyword evidence="15" id="KW-1133">Transmembrane helix</keyword>
<evidence type="ECO:0000256" key="7">
    <source>
        <dbReference type="ARBA" id="ARBA00022857"/>
    </source>
</evidence>
<evidence type="ECO:0000256" key="14">
    <source>
        <dbReference type="RuleBase" id="RU000363"/>
    </source>
</evidence>
<feature type="transmembrane region" description="Helical" evidence="15">
    <location>
        <begin position="292"/>
        <end position="317"/>
    </location>
</feature>
<name>A0A336MDM6_CULSO</name>
<evidence type="ECO:0000256" key="4">
    <source>
        <dbReference type="ARBA" id="ARBA00006484"/>
    </source>
</evidence>
<keyword evidence="15" id="KW-0472">Membrane</keyword>
<comment type="catalytic activity">
    <reaction evidence="13">
        <text>sphinganine + NADP(+) = 3-oxosphinganine + NADPH + H(+)</text>
        <dbReference type="Rhea" id="RHEA:22640"/>
        <dbReference type="ChEBI" id="CHEBI:15378"/>
        <dbReference type="ChEBI" id="CHEBI:57783"/>
        <dbReference type="ChEBI" id="CHEBI:57817"/>
        <dbReference type="ChEBI" id="CHEBI:58299"/>
        <dbReference type="ChEBI" id="CHEBI:58349"/>
        <dbReference type="EC" id="1.1.1.102"/>
    </reaction>
    <physiologicalReaction direction="right-to-left" evidence="13">
        <dbReference type="Rhea" id="RHEA:22642"/>
    </physiologicalReaction>
</comment>
<dbReference type="InterPro" id="IPR002347">
    <property type="entry name" value="SDR_fam"/>
</dbReference>
<evidence type="ECO:0000256" key="10">
    <source>
        <dbReference type="ARBA" id="ARBA00023098"/>
    </source>
</evidence>
<evidence type="ECO:0000256" key="1">
    <source>
        <dbReference type="ARBA" id="ARBA00004240"/>
    </source>
</evidence>
<keyword evidence="15" id="KW-0812">Transmembrane</keyword>
<dbReference type="CDD" id="cd08939">
    <property type="entry name" value="KDSR-like_SDR_c"/>
    <property type="match status" value="1"/>
</dbReference>
<keyword evidence="7" id="KW-0521">NADP</keyword>
<feature type="transmembrane region" description="Helical" evidence="15">
    <location>
        <begin position="6"/>
        <end position="25"/>
    </location>
</feature>
<keyword evidence="10" id="KW-0443">Lipid metabolism</keyword>
<evidence type="ECO:0000256" key="15">
    <source>
        <dbReference type="SAM" id="Phobius"/>
    </source>
</evidence>
<comment type="subcellular location">
    <subcellularLocation>
        <location evidence="1">Endoplasmic reticulum</location>
    </subcellularLocation>
</comment>